<dbReference type="PANTHER" id="PTHR11458:SF0">
    <property type="entry name" value="DELTA-AMINOLEVULINIC ACID DEHYDRATASE"/>
    <property type="match status" value="1"/>
</dbReference>
<comment type="similarity">
    <text evidence="2 11">Belongs to the ALAD family.</text>
</comment>
<dbReference type="PRINTS" id="PR00144">
    <property type="entry name" value="DALDHYDRTASE"/>
</dbReference>
<name>A0AAE5AHQ8_9RICK</name>
<comment type="subunit">
    <text evidence="10">Homooctamer.</text>
</comment>
<evidence type="ECO:0000256" key="11">
    <source>
        <dbReference type="RuleBase" id="RU004161"/>
    </source>
</evidence>
<evidence type="ECO:0000256" key="9">
    <source>
        <dbReference type="PIRSR" id="PIRSR001415-1"/>
    </source>
</evidence>
<evidence type="ECO:0000313" key="12">
    <source>
        <dbReference type="EMBL" id="MDZ5761266.1"/>
    </source>
</evidence>
<evidence type="ECO:0000256" key="4">
    <source>
        <dbReference type="ARBA" id="ARBA00020771"/>
    </source>
</evidence>
<evidence type="ECO:0000256" key="2">
    <source>
        <dbReference type="ARBA" id="ARBA00008055"/>
    </source>
</evidence>
<dbReference type="GO" id="GO:0004655">
    <property type="term" value="F:porphobilinogen synthase activity"/>
    <property type="evidence" value="ECO:0007669"/>
    <property type="project" value="UniProtKB-EC"/>
</dbReference>
<dbReference type="InterPro" id="IPR013785">
    <property type="entry name" value="Aldolase_TIM"/>
</dbReference>
<dbReference type="Proteomes" id="UP001289135">
    <property type="component" value="Unassembled WGS sequence"/>
</dbReference>
<keyword evidence="6 10" id="KW-0456">Lyase</keyword>
<keyword evidence="13" id="KW-1185">Reference proteome</keyword>
<feature type="active site" description="Schiff-base intermediate with substrate" evidence="9">
    <location>
        <position position="248"/>
    </location>
</feature>
<evidence type="ECO:0000256" key="1">
    <source>
        <dbReference type="ARBA" id="ARBA00004694"/>
    </source>
</evidence>
<keyword evidence="7 10" id="KW-0627">Porphyrin biosynthesis</keyword>
<gene>
    <name evidence="12" type="ORF">Lyticum_00436</name>
</gene>
<dbReference type="AlphaFoldDB" id="A0AAE5AHQ8"/>
<comment type="pathway">
    <text evidence="1">Porphyrin-containing compound metabolism; protoporphyrin-IX biosynthesis; coproporphyrinogen-III from 5-aminolevulinate: step 1/4.</text>
</comment>
<dbReference type="Pfam" id="PF00490">
    <property type="entry name" value="ALAD"/>
    <property type="match status" value="1"/>
</dbReference>
<comment type="caution">
    <text evidence="12">The sequence shown here is derived from an EMBL/GenBank/DDBJ whole genome shotgun (WGS) entry which is preliminary data.</text>
</comment>
<dbReference type="EMBL" id="JARGYU010000002">
    <property type="protein sequence ID" value="MDZ5761266.1"/>
    <property type="molecule type" value="Genomic_DNA"/>
</dbReference>
<dbReference type="PIRSF" id="PIRSF001415">
    <property type="entry name" value="Porphbilin_synth"/>
    <property type="match status" value="1"/>
</dbReference>
<dbReference type="EC" id="4.2.1.24" evidence="3 10"/>
<evidence type="ECO:0000256" key="6">
    <source>
        <dbReference type="ARBA" id="ARBA00023239"/>
    </source>
</evidence>
<dbReference type="SMART" id="SM01004">
    <property type="entry name" value="ALAD"/>
    <property type="match status" value="1"/>
</dbReference>
<dbReference type="GO" id="GO:0006783">
    <property type="term" value="P:heme biosynthetic process"/>
    <property type="evidence" value="ECO:0007669"/>
    <property type="project" value="UniProtKB-KW"/>
</dbReference>
<evidence type="ECO:0000256" key="8">
    <source>
        <dbReference type="ARBA" id="ARBA00047651"/>
    </source>
</evidence>
<reference evidence="12" key="1">
    <citation type="submission" date="2023-02" db="EMBL/GenBank/DDBJ databases">
        <title>Host association and intracellularity evolved multiple times independently in the Rickettsiales.</title>
        <authorList>
            <person name="Castelli M."/>
            <person name="Nardi T."/>
            <person name="Gammuto L."/>
            <person name="Bellinzona G."/>
            <person name="Sabaneyeva E."/>
            <person name="Potekhin A."/>
            <person name="Serra V."/>
            <person name="Petroni G."/>
            <person name="Sassera D."/>
        </authorList>
    </citation>
    <scope>NUCLEOTIDE SEQUENCE</scope>
    <source>
        <strain evidence="12">USBL-36I1</strain>
    </source>
</reference>
<dbReference type="NCBIfam" id="NF006762">
    <property type="entry name" value="PRK09283.1"/>
    <property type="match status" value="1"/>
</dbReference>
<organism evidence="12 13">
    <name type="scientific">Lyticum sinuosum</name>
    <dbReference type="NCBI Taxonomy" id="1332059"/>
    <lineage>
        <taxon>Bacteria</taxon>
        <taxon>Pseudomonadati</taxon>
        <taxon>Pseudomonadota</taxon>
        <taxon>Alphaproteobacteria</taxon>
        <taxon>Rickettsiales</taxon>
        <taxon>Lyticum</taxon>
    </lineage>
</organism>
<dbReference type="InterPro" id="IPR001731">
    <property type="entry name" value="ALAD"/>
</dbReference>
<evidence type="ECO:0000256" key="3">
    <source>
        <dbReference type="ARBA" id="ARBA00012053"/>
    </source>
</evidence>
<proteinExistence type="inferred from homology"/>
<dbReference type="GO" id="GO:0008270">
    <property type="term" value="F:zinc ion binding"/>
    <property type="evidence" value="ECO:0007669"/>
    <property type="project" value="TreeGrafter"/>
</dbReference>
<evidence type="ECO:0000256" key="7">
    <source>
        <dbReference type="ARBA" id="ARBA00023244"/>
    </source>
</evidence>
<dbReference type="GO" id="GO:0005829">
    <property type="term" value="C:cytosol"/>
    <property type="evidence" value="ECO:0007669"/>
    <property type="project" value="TreeGrafter"/>
</dbReference>
<dbReference type="InterPro" id="IPR030656">
    <property type="entry name" value="ALAD_AS"/>
</dbReference>
<dbReference type="RefSeq" id="WP_322498695.1">
    <property type="nucleotide sequence ID" value="NZ_JARGYU010000002.1"/>
</dbReference>
<keyword evidence="5" id="KW-0350">Heme biosynthesis</keyword>
<dbReference type="PANTHER" id="PTHR11458">
    <property type="entry name" value="DELTA-AMINOLEVULINIC ACID DEHYDRATASE"/>
    <property type="match status" value="1"/>
</dbReference>
<evidence type="ECO:0000256" key="5">
    <source>
        <dbReference type="ARBA" id="ARBA00023133"/>
    </source>
</evidence>
<dbReference type="PROSITE" id="PS00169">
    <property type="entry name" value="D_ALA_DEHYDRATASE"/>
    <property type="match status" value="1"/>
</dbReference>
<comment type="catalytic activity">
    <reaction evidence="8 10">
        <text>2 5-aminolevulinate = porphobilinogen + 2 H2O + H(+)</text>
        <dbReference type="Rhea" id="RHEA:24064"/>
        <dbReference type="ChEBI" id="CHEBI:15377"/>
        <dbReference type="ChEBI" id="CHEBI:15378"/>
        <dbReference type="ChEBI" id="CHEBI:58126"/>
        <dbReference type="ChEBI" id="CHEBI:356416"/>
        <dbReference type="EC" id="4.2.1.24"/>
    </reaction>
</comment>
<accession>A0AAE5AHQ8</accession>
<evidence type="ECO:0000313" key="13">
    <source>
        <dbReference type="Proteomes" id="UP001289135"/>
    </source>
</evidence>
<evidence type="ECO:0000256" key="10">
    <source>
        <dbReference type="RuleBase" id="RU000515"/>
    </source>
</evidence>
<protein>
    <recommendedName>
        <fullName evidence="4 10">Delta-aminolevulinic acid dehydratase</fullName>
        <ecNumber evidence="3 10">4.2.1.24</ecNumber>
    </recommendedName>
</protein>
<dbReference type="SUPFAM" id="SSF51569">
    <property type="entry name" value="Aldolase"/>
    <property type="match status" value="1"/>
</dbReference>
<sequence length="325" mass="36899">MINITQRQRRYRINKWIRKITNQLYLTCDDVIYPIFIHLEDDILIKNNNFLKSYSIQNAIEEIKIAYELGISALMLFPIIPSILKDDIGSYSLNNNNFFFKAIKNIKDNFPEIGVIVDVALDPYTSHGHDGIINSDGILLNDQTVVILANYAKLLAEAGADVLAPSDMTDGRVKAIRNVLDENGYNYKLIFSYSAKYASSLYMPFRDHVGSYSVGDKFNYQLDPRDLNGSMRKIKADIDEGADAIIIKPASFYLDIIYRASIEHNIPIIAYQVSGEYAMMKCAAMNNMIDYEKTLLESMISFKRAGACACITYSALDYAKNIKKY</sequence>
<dbReference type="Gene3D" id="3.20.20.70">
    <property type="entry name" value="Aldolase class I"/>
    <property type="match status" value="1"/>
</dbReference>
<feature type="active site" description="Schiff-base intermediate with substrate" evidence="9">
    <location>
        <position position="196"/>
    </location>
</feature>